<reference evidence="2 3" key="1">
    <citation type="submission" date="2017-07" db="EMBL/GenBank/DDBJ databases">
        <title>An improved, manually edited Actinidia chinensis var. chinensis (kiwifruit) genome highlights the challenges associated with draft genomes and gene prediction in plants.</title>
        <authorList>
            <person name="Pilkington S."/>
            <person name="Crowhurst R."/>
            <person name="Hilario E."/>
            <person name="Nardozza S."/>
            <person name="Fraser L."/>
            <person name="Peng Y."/>
            <person name="Gunaseelan K."/>
            <person name="Simpson R."/>
            <person name="Tahir J."/>
            <person name="Deroles S."/>
            <person name="Templeton K."/>
            <person name="Luo Z."/>
            <person name="Davy M."/>
            <person name="Cheng C."/>
            <person name="Mcneilage M."/>
            <person name="Scaglione D."/>
            <person name="Liu Y."/>
            <person name="Zhang Q."/>
            <person name="Datson P."/>
            <person name="De Silva N."/>
            <person name="Gardiner S."/>
            <person name="Bassett H."/>
            <person name="Chagne D."/>
            <person name="Mccallum J."/>
            <person name="Dzierzon H."/>
            <person name="Deng C."/>
            <person name="Wang Y.-Y."/>
            <person name="Barron N."/>
            <person name="Manako K."/>
            <person name="Bowen J."/>
            <person name="Foster T."/>
            <person name="Erridge Z."/>
            <person name="Tiffin H."/>
            <person name="Waite C."/>
            <person name="Davies K."/>
            <person name="Grierson E."/>
            <person name="Laing W."/>
            <person name="Kirk R."/>
            <person name="Chen X."/>
            <person name="Wood M."/>
            <person name="Montefiori M."/>
            <person name="Brummell D."/>
            <person name="Schwinn K."/>
            <person name="Catanach A."/>
            <person name="Fullerton C."/>
            <person name="Li D."/>
            <person name="Meiyalaghan S."/>
            <person name="Nieuwenhuizen N."/>
            <person name="Read N."/>
            <person name="Prakash R."/>
            <person name="Hunter D."/>
            <person name="Zhang H."/>
            <person name="Mckenzie M."/>
            <person name="Knabel M."/>
            <person name="Harris A."/>
            <person name="Allan A."/>
            <person name="Chen A."/>
            <person name="Janssen B."/>
            <person name="Plunkett B."/>
            <person name="Dwamena C."/>
            <person name="Voogd C."/>
            <person name="Leif D."/>
            <person name="Lafferty D."/>
            <person name="Souleyre E."/>
            <person name="Varkonyi-Gasic E."/>
            <person name="Gambi F."/>
            <person name="Hanley J."/>
            <person name="Yao J.-L."/>
            <person name="Cheung J."/>
            <person name="David K."/>
            <person name="Warren B."/>
            <person name="Marsh K."/>
            <person name="Snowden K."/>
            <person name="Lin-Wang K."/>
            <person name="Brian L."/>
            <person name="Martinez-Sanchez M."/>
            <person name="Wang M."/>
            <person name="Ileperuma N."/>
            <person name="Macnee N."/>
            <person name="Campin R."/>
            <person name="Mcatee P."/>
            <person name="Drummond R."/>
            <person name="Espley R."/>
            <person name="Ireland H."/>
            <person name="Wu R."/>
            <person name="Atkinson R."/>
            <person name="Karunairetnam S."/>
            <person name="Bulley S."/>
            <person name="Chunkath S."/>
            <person name="Hanley Z."/>
            <person name="Storey R."/>
            <person name="Thrimawithana A."/>
            <person name="Thomson S."/>
            <person name="David C."/>
            <person name="Testolin R."/>
        </authorList>
    </citation>
    <scope>NUCLEOTIDE SEQUENCE [LARGE SCALE GENOMIC DNA]</scope>
    <source>
        <strain evidence="3">cv. Red5</strain>
        <tissue evidence="2">Young leaf</tissue>
    </source>
</reference>
<dbReference type="PANTHER" id="PTHR33116">
    <property type="entry name" value="REVERSE TRANSCRIPTASE ZINC-BINDING DOMAIN-CONTAINING PROTEIN-RELATED-RELATED"/>
    <property type="match status" value="1"/>
</dbReference>
<comment type="caution">
    <text evidence="2">The sequence shown here is derived from an EMBL/GenBank/DDBJ whole genome shotgun (WGS) entry which is preliminary data.</text>
</comment>
<dbReference type="STRING" id="1590841.A0A2R6RKT3"/>
<accession>A0A2R6RKT3</accession>
<dbReference type="OrthoDB" id="1751077at2759"/>
<gene>
    <name evidence="2" type="ORF">CEY00_Acc05906</name>
</gene>
<dbReference type="Pfam" id="PF13966">
    <property type="entry name" value="zf-RVT"/>
    <property type="match status" value="1"/>
</dbReference>
<dbReference type="FunCoup" id="A0A2R6RKT3">
    <property type="interactions" value="10"/>
</dbReference>
<proteinExistence type="predicted"/>
<evidence type="ECO:0000313" key="3">
    <source>
        <dbReference type="Proteomes" id="UP000241394"/>
    </source>
</evidence>
<evidence type="ECO:0000259" key="1">
    <source>
        <dbReference type="Pfam" id="PF13966"/>
    </source>
</evidence>
<organism evidence="2 3">
    <name type="scientific">Actinidia chinensis var. chinensis</name>
    <name type="common">Chinese soft-hair kiwi</name>
    <dbReference type="NCBI Taxonomy" id="1590841"/>
    <lineage>
        <taxon>Eukaryota</taxon>
        <taxon>Viridiplantae</taxon>
        <taxon>Streptophyta</taxon>
        <taxon>Embryophyta</taxon>
        <taxon>Tracheophyta</taxon>
        <taxon>Spermatophyta</taxon>
        <taxon>Magnoliopsida</taxon>
        <taxon>eudicotyledons</taxon>
        <taxon>Gunneridae</taxon>
        <taxon>Pentapetalae</taxon>
        <taxon>asterids</taxon>
        <taxon>Ericales</taxon>
        <taxon>Actinidiaceae</taxon>
        <taxon>Actinidia</taxon>
    </lineage>
</organism>
<feature type="domain" description="Reverse transcriptase zinc-binding" evidence="1">
    <location>
        <begin position="216"/>
        <end position="296"/>
    </location>
</feature>
<sequence>MLINTLNHFGDCSGLRVSIAKSSLFTSGICSQDMDTIKEITGFTQGSFPFRYLGIPVADSRLSIDQYGPLIDKITGHISAWAGANLSYAGRIELIKSVLQGAECFWLSILPTPAGVQAKIIKLCKNFLWSGKCSENKKPLVAWRDITLPKSEGGLGIRNSKAWNKALLAKTMWDIQSKKDSLWVMGLRDEIIATEQSQPAAAQKINQWTANGDLHSKLAYDYFKPKANKLKWPAVIWSNYTTPKHAFILWLAMKERLLTKDRLPDPGADQTCSLCRTENETTEHLFFQCNFVRQIWSPIKSWMGFRRTLSTLKAAVKWSIKEARGTGIQSKAKRLGIACTTYFVWEARNLR</sequence>
<dbReference type="InParanoid" id="A0A2R6RKT3"/>
<dbReference type="Gramene" id="PSS30620">
    <property type="protein sequence ID" value="PSS30620"/>
    <property type="gene ID" value="CEY00_Acc05906"/>
</dbReference>
<evidence type="ECO:0000313" key="2">
    <source>
        <dbReference type="EMBL" id="PSS30620.1"/>
    </source>
</evidence>
<dbReference type="EMBL" id="NKQK01000005">
    <property type="protein sequence ID" value="PSS30620.1"/>
    <property type="molecule type" value="Genomic_DNA"/>
</dbReference>
<dbReference type="AlphaFoldDB" id="A0A2R6RKT3"/>
<dbReference type="PANTHER" id="PTHR33116:SF66">
    <property type="entry name" value="REVERSE TRANSCRIPTASE ZINC-BINDING DOMAIN-CONTAINING PROTEIN"/>
    <property type="match status" value="1"/>
</dbReference>
<reference evidence="3" key="2">
    <citation type="journal article" date="2018" name="BMC Genomics">
        <title>A manually annotated Actinidia chinensis var. chinensis (kiwifruit) genome highlights the challenges associated with draft genomes and gene prediction in plants.</title>
        <authorList>
            <person name="Pilkington S.M."/>
            <person name="Crowhurst R."/>
            <person name="Hilario E."/>
            <person name="Nardozza S."/>
            <person name="Fraser L."/>
            <person name="Peng Y."/>
            <person name="Gunaseelan K."/>
            <person name="Simpson R."/>
            <person name="Tahir J."/>
            <person name="Deroles S.C."/>
            <person name="Templeton K."/>
            <person name="Luo Z."/>
            <person name="Davy M."/>
            <person name="Cheng C."/>
            <person name="McNeilage M."/>
            <person name="Scaglione D."/>
            <person name="Liu Y."/>
            <person name="Zhang Q."/>
            <person name="Datson P."/>
            <person name="De Silva N."/>
            <person name="Gardiner S.E."/>
            <person name="Bassett H."/>
            <person name="Chagne D."/>
            <person name="McCallum J."/>
            <person name="Dzierzon H."/>
            <person name="Deng C."/>
            <person name="Wang Y.Y."/>
            <person name="Barron L."/>
            <person name="Manako K."/>
            <person name="Bowen J."/>
            <person name="Foster T.M."/>
            <person name="Erridge Z.A."/>
            <person name="Tiffin H."/>
            <person name="Waite C.N."/>
            <person name="Davies K.M."/>
            <person name="Grierson E.P."/>
            <person name="Laing W.A."/>
            <person name="Kirk R."/>
            <person name="Chen X."/>
            <person name="Wood M."/>
            <person name="Montefiori M."/>
            <person name="Brummell D.A."/>
            <person name="Schwinn K.E."/>
            <person name="Catanach A."/>
            <person name="Fullerton C."/>
            <person name="Li D."/>
            <person name="Meiyalaghan S."/>
            <person name="Nieuwenhuizen N."/>
            <person name="Read N."/>
            <person name="Prakash R."/>
            <person name="Hunter D."/>
            <person name="Zhang H."/>
            <person name="McKenzie M."/>
            <person name="Knabel M."/>
            <person name="Harris A."/>
            <person name="Allan A.C."/>
            <person name="Gleave A."/>
            <person name="Chen A."/>
            <person name="Janssen B.J."/>
            <person name="Plunkett B."/>
            <person name="Ampomah-Dwamena C."/>
            <person name="Voogd C."/>
            <person name="Leif D."/>
            <person name="Lafferty D."/>
            <person name="Souleyre E.J.F."/>
            <person name="Varkonyi-Gasic E."/>
            <person name="Gambi F."/>
            <person name="Hanley J."/>
            <person name="Yao J.L."/>
            <person name="Cheung J."/>
            <person name="David K.M."/>
            <person name="Warren B."/>
            <person name="Marsh K."/>
            <person name="Snowden K.C."/>
            <person name="Lin-Wang K."/>
            <person name="Brian L."/>
            <person name="Martinez-Sanchez M."/>
            <person name="Wang M."/>
            <person name="Ileperuma N."/>
            <person name="Macnee N."/>
            <person name="Campin R."/>
            <person name="McAtee P."/>
            <person name="Drummond R.S.M."/>
            <person name="Espley R.V."/>
            <person name="Ireland H.S."/>
            <person name="Wu R."/>
            <person name="Atkinson R.G."/>
            <person name="Karunairetnam S."/>
            <person name="Bulley S."/>
            <person name="Chunkath S."/>
            <person name="Hanley Z."/>
            <person name="Storey R."/>
            <person name="Thrimawithana A.H."/>
            <person name="Thomson S."/>
            <person name="David C."/>
            <person name="Testolin R."/>
            <person name="Huang H."/>
            <person name="Hellens R.P."/>
            <person name="Schaffer R.J."/>
        </authorList>
    </citation>
    <scope>NUCLEOTIDE SEQUENCE [LARGE SCALE GENOMIC DNA]</scope>
    <source>
        <strain evidence="3">cv. Red5</strain>
    </source>
</reference>
<name>A0A2R6RKT3_ACTCC</name>
<dbReference type="Proteomes" id="UP000241394">
    <property type="component" value="Chromosome LG5"/>
</dbReference>
<dbReference type="OMA" id="PICAGRI"/>
<protein>
    <submittedName>
        <fullName evidence="2">Ribonuclease H protein</fullName>
    </submittedName>
</protein>
<keyword evidence="3" id="KW-1185">Reference proteome</keyword>
<dbReference type="InterPro" id="IPR026960">
    <property type="entry name" value="RVT-Znf"/>
</dbReference>